<keyword evidence="3 5" id="KW-0697">Rotamase</keyword>
<evidence type="ECO:0000256" key="4">
    <source>
        <dbReference type="ARBA" id="ARBA00023235"/>
    </source>
</evidence>
<dbReference type="InterPro" id="IPR001179">
    <property type="entry name" value="PPIase_FKBP_dom"/>
</dbReference>
<evidence type="ECO:0000313" key="10">
    <source>
        <dbReference type="Proteomes" id="UP000546701"/>
    </source>
</evidence>
<reference evidence="9 10" key="1">
    <citation type="submission" date="2020-08" db="EMBL/GenBank/DDBJ databases">
        <title>Genomic Encyclopedia of Type Strains, Phase IV (KMG-IV): sequencing the most valuable type-strain genomes for metagenomic binning, comparative biology and taxonomic classification.</title>
        <authorList>
            <person name="Goeker M."/>
        </authorList>
    </citation>
    <scope>NUCLEOTIDE SEQUENCE [LARGE SCALE GENOMIC DNA]</scope>
    <source>
        <strain evidence="9 10">DSM 103336</strain>
    </source>
</reference>
<evidence type="ECO:0000256" key="6">
    <source>
        <dbReference type="RuleBase" id="RU003915"/>
    </source>
</evidence>
<gene>
    <name evidence="9" type="ORF">FHS99_001480</name>
</gene>
<evidence type="ECO:0000259" key="8">
    <source>
        <dbReference type="PROSITE" id="PS50059"/>
    </source>
</evidence>
<sequence length="197" mass="20221">MSEVTAVPLRPIAKGSLTKLWIGIGVAFAAAIGFAWAGTRAQVALAQPASEFMASNAKKSGVQTTPSGLQYQVIKPGTGPRATAQDTAIVTYDGKLADGSTFDASESHGGPTPMPVGRMIPGFSEGLQLMNSGAKYRFWIPPELGYGPQAMPDPRTGKVVIPANSLLVFDVEMLGIAPPQPGMGGMGGMGGGMPTGM</sequence>
<evidence type="ECO:0000313" key="9">
    <source>
        <dbReference type="EMBL" id="MBB5729002.1"/>
    </source>
</evidence>
<evidence type="ECO:0000256" key="2">
    <source>
        <dbReference type="ARBA" id="ARBA00006577"/>
    </source>
</evidence>
<dbReference type="PANTHER" id="PTHR43811">
    <property type="entry name" value="FKBP-TYPE PEPTIDYL-PROLYL CIS-TRANS ISOMERASE FKPA"/>
    <property type="match status" value="1"/>
</dbReference>
<dbReference type="Pfam" id="PF01346">
    <property type="entry name" value="FKBP_N"/>
    <property type="match status" value="1"/>
</dbReference>
<dbReference type="InterPro" id="IPR046357">
    <property type="entry name" value="PPIase_dom_sf"/>
</dbReference>
<evidence type="ECO:0000256" key="7">
    <source>
        <dbReference type="SAM" id="Phobius"/>
    </source>
</evidence>
<proteinExistence type="inferred from homology"/>
<keyword evidence="10" id="KW-1185">Reference proteome</keyword>
<dbReference type="OrthoDB" id="9812109at2"/>
<dbReference type="Gene3D" id="3.10.50.40">
    <property type="match status" value="1"/>
</dbReference>
<dbReference type="EC" id="5.2.1.8" evidence="6"/>
<keyword evidence="7" id="KW-0472">Membrane</keyword>
<keyword evidence="7" id="KW-1133">Transmembrane helix</keyword>
<evidence type="ECO:0000256" key="1">
    <source>
        <dbReference type="ARBA" id="ARBA00000971"/>
    </source>
</evidence>
<dbReference type="Pfam" id="PF00254">
    <property type="entry name" value="FKBP_C"/>
    <property type="match status" value="1"/>
</dbReference>
<dbReference type="Proteomes" id="UP000546701">
    <property type="component" value="Unassembled WGS sequence"/>
</dbReference>
<dbReference type="GO" id="GO:0003755">
    <property type="term" value="F:peptidyl-prolyl cis-trans isomerase activity"/>
    <property type="evidence" value="ECO:0007669"/>
    <property type="project" value="UniProtKB-UniRule"/>
</dbReference>
<comment type="similarity">
    <text evidence="2 6">Belongs to the FKBP-type PPIase family.</text>
</comment>
<keyword evidence="7" id="KW-0812">Transmembrane</keyword>
<comment type="caution">
    <text evidence="9">The sequence shown here is derived from an EMBL/GenBank/DDBJ whole genome shotgun (WGS) entry which is preliminary data.</text>
</comment>
<evidence type="ECO:0000256" key="5">
    <source>
        <dbReference type="PROSITE-ProRule" id="PRU00277"/>
    </source>
</evidence>
<dbReference type="AlphaFoldDB" id="A0A7W9F123"/>
<dbReference type="SUPFAM" id="SSF54534">
    <property type="entry name" value="FKBP-like"/>
    <property type="match status" value="1"/>
</dbReference>
<dbReference type="RefSeq" id="WP_157176762.1">
    <property type="nucleotide sequence ID" value="NZ_BMJP01000002.1"/>
</dbReference>
<dbReference type="EMBL" id="JACIJR010000003">
    <property type="protein sequence ID" value="MBB5729002.1"/>
    <property type="molecule type" value="Genomic_DNA"/>
</dbReference>
<feature type="domain" description="PPIase FKBP-type" evidence="8">
    <location>
        <begin position="85"/>
        <end position="177"/>
    </location>
</feature>
<name>A0A7W9F123_9SPHN</name>
<dbReference type="PROSITE" id="PS50059">
    <property type="entry name" value="FKBP_PPIASE"/>
    <property type="match status" value="1"/>
</dbReference>
<organism evidence="9 10">
    <name type="scientific">Sphingomonas prati</name>
    <dbReference type="NCBI Taxonomy" id="1843237"/>
    <lineage>
        <taxon>Bacteria</taxon>
        <taxon>Pseudomonadati</taxon>
        <taxon>Pseudomonadota</taxon>
        <taxon>Alphaproteobacteria</taxon>
        <taxon>Sphingomonadales</taxon>
        <taxon>Sphingomonadaceae</taxon>
        <taxon>Sphingomonas</taxon>
    </lineage>
</organism>
<keyword evidence="4 5" id="KW-0413">Isomerase</keyword>
<protein>
    <recommendedName>
        <fullName evidence="6">Peptidyl-prolyl cis-trans isomerase</fullName>
        <ecNumber evidence="6">5.2.1.8</ecNumber>
    </recommendedName>
</protein>
<evidence type="ECO:0000256" key="3">
    <source>
        <dbReference type="ARBA" id="ARBA00023110"/>
    </source>
</evidence>
<accession>A0A7W9F123</accession>
<comment type="catalytic activity">
    <reaction evidence="1 5 6">
        <text>[protein]-peptidylproline (omega=180) = [protein]-peptidylproline (omega=0)</text>
        <dbReference type="Rhea" id="RHEA:16237"/>
        <dbReference type="Rhea" id="RHEA-COMP:10747"/>
        <dbReference type="Rhea" id="RHEA-COMP:10748"/>
        <dbReference type="ChEBI" id="CHEBI:83833"/>
        <dbReference type="ChEBI" id="CHEBI:83834"/>
        <dbReference type="EC" id="5.2.1.8"/>
    </reaction>
</comment>
<dbReference type="PANTHER" id="PTHR43811:SF19">
    <property type="entry name" value="39 KDA FK506-BINDING NUCLEAR PROTEIN"/>
    <property type="match status" value="1"/>
</dbReference>
<dbReference type="InterPro" id="IPR000774">
    <property type="entry name" value="PPIase_FKBP_N"/>
</dbReference>
<dbReference type="GO" id="GO:0006457">
    <property type="term" value="P:protein folding"/>
    <property type="evidence" value="ECO:0007669"/>
    <property type="project" value="InterPro"/>
</dbReference>
<feature type="transmembrane region" description="Helical" evidence="7">
    <location>
        <begin position="20"/>
        <end position="38"/>
    </location>
</feature>